<dbReference type="Proteomes" id="UP000186074">
    <property type="component" value="Chromosome"/>
</dbReference>
<dbReference type="GO" id="GO:0009055">
    <property type="term" value="F:electron transfer activity"/>
    <property type="evidence" value="ECO:0007669"/>
    <property type="project" value="InterPro"/>
</dbReference>
<proteinExistence type="predicted"/>
<dbReference type="Pfam" id="PF00034">
    <property type="entry name" value="Cytochrom_C"/>
    <property type="match status" value="1"/>
</dbReference>
<name>A0A1P8KL48_9BACT</name>
<dbReference type="STRING" id="1850254.LPB137_05045"/>
<evidence type="ECO:0000256" key="4">
    <source>
        <dbReference type="PROSITE-ProRule" id="PRU00433"/>
    </source>
</evidence>
<reference evidence="6 7" key="1">
    <citation type="submission" date="2017-01" db="EMBL/GenBank/DDBJ databases">
        <title>Genome sequencing of Arcobacter sp. LPB0137.</title>
        <authorList>
            <person name="Lee G.-W."/>
            <person name="Yi H."/>
        </authorList>
    </citation>
    <scope>NUCLEOTIDE SEQUENCE [LARGE SCALE GENOMIC DNA]</scope>
    <source>
        <strain evidence="6 7">LPB0137</strain>
    </source>
</reference>
<evidence type="ECO:0000256" key="2">
    <source>
        <dbReference type="ARBA" id="ARBA00022723"/>
    </source>
</evidence>
<evidence type="ECO:0000256" key="3">
    <source>
        <dbReference type="ARBA" id="ARBA00023004"/>
    </source>
</evidence>
<feature type="domain" description="Cytochrome c" evidence="5">
    <location>
        <begin position="15"/>
        <end position="97"/>
    </location>
</feature>
<dbReference type="KEGG" id="alp:LPB137_05045"/>
<keyword evidence="3 4" id="KW-0408">Iron</keyword>
<evidence type="ECO:0000256" key="1">
    <source>
        <dbReference type="ARBA" id="ARBA00022617"/>
    </source>
</evidence>
<keyword evidence="2 4" id="KW-0479">Metal-binding</keyword>
<dbReference type="InterPro" id="IPR009056">
    <property type="entry name" value="Cyt_c-like_dom"/>
</dbReference>
<dbReference type="OrthoDB" id="5340148at2"/>
<keyword evidence="1 4" id="KW-0349">Heme</keyword>
<dbReference type="EMBL" id="CP019070">
    <property type="protein sequence ID" value="APW65255.1"/>
    <property type="molecule type" value="Genomic_DNA"/>
</dbReference>
<keyword evidence="7" id="KW-1185">Reference proteome</keyword>
<evidence type="ECO:0000313" key="6">
    <source>
        <dbReference type="EMBL" id="APW65255.1"/>
    </source>
</evidence>
<dbReference type="AlphaFoldDB" id="A0A1P8KL48"/>
<dbReference type="GO" id="GO:0046872">
    <property type="term" value="F:metal ion binding"/>
    <property type="evidence" value="ECO:0007669"/>
    <property type="project" value="UniProtKB-KW"/>
</dbReference>
<dbReference type="RefSeq" id="WP_076085243.1">
    <property type="nucleotide sequence ID" value="NZ_CP019070.1"/>
</dbReference>
<dbReference type="PROSITE" id="PS51007">
    <property type="entry name" value="CYTC"/>
    <property type="match status" value="1"/>
</dbReference>
<protein>
    <recommendedName>
        <fullName evidence="5">Cytochrome c domain-containing protein</fullName>
    </recommendedName>
</protein>
<dbReference type="Gene3D" id="1.10.760.10">
    <property type="entry name" value="Cytochrome c-like domain"/>
    <property type="match status" value="1"/>
</dbReference>
<organism evidence="6 7">
    <name type="scientific">Poseidonibacter parvus</name>
    <dbReference type="NCBI Taxonomy" id="1850254"/>
    <lineage>
        <taxon>Bacteria</taxon>
        <taxon>Pseudomonadati</taxon>
        <taxon>Campylobacterota</taxon>
        <taxon>Epsilonproteobacteria</taxon>
        <taxon>Campylobacterales</taxon>
        <taxon>Arcobacteraceae</taxon>
        <taxon>Poseidonibacter</taxon>
    </lineage>
</organism>
<dbReference type="InterPro" id="IPR036909">
    <property type="entry name" value="Cyt_c-like_dom_sf"/>
</dbReference>
<dbReference type="GO" id="GO:0020037">
    <property type="term" value="F:heme binding"/>
    <property type="evidence" value="ECO:0007669"/>
    <property type="project" value="InterPro"/>
</dbReference>
<gene>
    <name evidence="6" type="ORF">LPB137_05045</name>
</gene>
<evidence type="ECO:0000259" key="5">
    <source>
        <dbReference type="PROSITE" id="PS51007"/>
    </source>
</evidence>
<dbReference type="SUPFAM" id="SSF46626">
    <property type="entry name" value="Cytochrome c"/>
    <property type="match status" value="1"/>
</dbReference>
<accession>A0A1P8KL48</accession>
<sequence length="97" mass="11243">MKFYIFSLFFVSSLFSMEEGPVLYNSCKFCHGINAEKTYVDLVPAIKDMDINTLNIKLKEYKKGTIDIYGYGPIMKQQMKNIPDDKISILVNYIKNL</sequence>
<evidence type="ECO:0000313" key="7">
    <source>
        <dbReference type="Proteomes" id="UP000186074"/>
    </source>
</evidence>